<feature type="region of interest" description="Disordered" evidence="1">
    <location>
        <begin position="1"/>
        <end position="45"/>
    </location>
</feature>
<protein>
    <submittedName>
        <fullName evidence="2">Uncharacterized protein</fullName>
    </submittedName>
</protein>
<evidence type="ECO:0000313" key="3">
    <source>
        <dbReference type="Proteomes" id="UP000827986"/>
    </source>
</evidence>
<keyword evidence="3" id="KW-1185">Reference proteome</keyword>
<dbReference type="AlphaFoldDB" id="A0A9D4ASB7"/>
<proteinExistence type="predicted"/>
<sequence>MLLEDLKEQHSDAETSEPKPPKKKTNLLLVASDSADENEHAPSEYETSPEQVFYCIAHLTRRQQDVLWVVAVTSAGRSNISAKVIGKELAVAGTSRCTGYSICPWAWSRFCGIDKGGESQPRVQQGGVCTGGIGRLCVPGSSGQTDVPFFPAQTISFGGTVTIPWIRT</sequence>
<evidence type="ECO:0000256" key="1">
    <source>
        <dbReference type="SAM" id="MobiDB-lite"/>
    </source>
</evidence>
<reference evidence="2" key="1">
    <citation type="submission" date="2021-09" db="EMBL/GenBank/DDBJ databases">
        <title>The genome of Mauremys mutica provides insights into the evolution of semi-aquatic lifestyle.</title>
        <authorList>
            <person name="Gong S."/>
            <person name="Gao Y."/>
        </authorList>
    </citation>
    <scope>NUCLEOTIDE SEQUENCE</scope>
    <source>
        <strain evidence="2">MM-2020</strain>
        <tissue evidence="2">Muscle</tissue>
    </source>
</reference>
<accession>A0A9D4ASB7</accession>
<dbReference type="EMBL" id="JAHDVG010000487">
    <property type="protein sequence ID" value="KAH1166605.1"/>
    <property type="molecule type" value="Genomic_DNA"/>
</dbReference>
<dbReference type="Proteomes" id="UP000827986">
    <property type="component" value="Unassembled WGS sequence"/>
</dbReference>
<evidence type="ECO:0000313" key="2">
    <source>
        <dbReference type="EMBL" id="KAH1166605.1"/>
    </source>
</evidence>
<gene>
    <name evidence="2" type="ORF">KIL84_015777</name>
</gene>
<organism evidence="2 3">
    <name type="scientific">Mauremys mutica</name>
    <name type="common">yellowpond turtle</name>
    <dbReference type="NCBI Taxonomy" id="74926"/>
    <lineage>
        <taxon>Eukaryota</taxon>
        <taxon>Metazoa</taxon>
        <taxon>Chordata</taxon>
        <taxon>Craniata</taxon>
        <taxon>Vertebrata</taxon>
        <taxon>Euteleostomi</taxon>
        <taxon>Archelosauria</taxon>
        <taxon>Testudinata</taxon>
        <taxon>Testudines</taxon>
        <taxon>Cryptodira</taxon>
        <taxon>Durocryptodira</taxon>
        <taxon>Testudinoidea</taxon>
        <taxon>Geoemydidae</taxon>
        <taxon>Geoemydinae</taxon>
        <taxon>Mauremys</taxon>
    </lineage>
</organism>
<name>A0A9D4ASB7_9SAUR</name>
<feature type="compositionally biased region" description="Basic and acidic residues" evidence="1">
    <location>
        <begin position="1"/>
        <end position="20"/>
    </location>
</feature>
<comment type="caution">
    <text evidence="2">The sequence shown here is derived from an EMBL/GenBank/DDBJ whole genome shotgun (WGS) entry which is preliminary data.</text>
</comment>